<dbReference type="Proteomes" id="UP000033140">
    <property type="component" value="Unassembled WGS sequence"/>
</dbReference>
<reference evidence="1 2" key="1">
    <citation type="journal article" date="2011" name="J. Gen. Appl. Microbiol.">
        <title>Draft genome sequencing of the enigmatic yeast Saitoella complicata.</title>
        <authorList>
            <person name="Nishida H."/>
            <person name="Hamamoto M."/>
            <person name="Sugiyama J."/>
        </authorList>
    </citation>
    <scope>NUCLEOTIDE SEQUENCE [LARGE SCALE GENOMIC DNA]</scope>
    <source>
        <strain evidence="1 2">NRRL Y-17804</strain>
    </source>
</reference>
<reference evidence="1 2" key="2">
    <citation type="journal article" date="2014" name="J. Gen. Appl. Microbiol.">
        <title>The early diverging ascomycetous budding yeast Saitoella complicata has three histone deacetylases belonging to the Clr6, Hos2, and Rpd3 lineages.</title>
        <authorList>
            <person name="Nishida H."/>
            <person name="Matsumoto T."/>
            <person name="Kondo S."/>
            <person name="Hamamoto M."/>
            <person name="Yoshikawa H."/>
        </authorList>
    </citation>
    <scope>NUCLEOTIDE SEQUENCE [LARGE SCALE GENOMIC DNA]</scope>
    <source>
        <strain evidence="1 2">NRRL Y-17804</strain>
    </source>
</reference>
<comment type="caution">
    <text evidence="1">The sequence shown here is derived from an EMBL/GenBank/DDBJ whole genome shotgun (WGS) entry which is preliminary data.</text>
</comment>
<evidence type="ECO:0000313" key="1">
    <source>
        <dbReference type="EMBL" id="GAO46947.1"/>
    </source>
</evidence>
<dbReference type="EMBL" id="BACD03000006">
    <property type="protein sequence ID" value="GAO46947.1"/>
    <property type="molecule type" value="Genomic_DNA"/>
</dbReference>
<evidence type="ECO:0000313" key="2">
    <source>
        <dbReference type="Proteomes" id="UP000033140"/>
    </source>
</evidence>
<reference evidence="1 2" key="3">
    <citation type="journal article" date="2015" name="Genome Announc.">
        <title>Draft Genome Sequence of the Archiascomycetous Yeast Saitoella complicata.</title>
        <authorList>
            <person name="Yamauchi K."/>
            <person name="Kondo S."/>
            <person name="Hamamoto M."/>
            <person name="Takahashi Y."/>
            <person name="Ogura Y."/>
            <person name="Hayashi T."/>
            <person name="Nishida H."/>
        </authorList>
    </citation>
    <scope>NUCLEOTIDE SEQUENCE [LARGE SCALE GENOMIC DNA]</scope>
    <source>
        <strain evidence="1 2">NRRL Y-17804</strain>
    </source>
</reference>
<gene>
    <name evidence="1" type="ORF">G7K_1164-t1</name>
</gene>
<dbReference type="AlphaFoldDB" id="A0A0E9NAQ2"/>
<keyword evidence="2" id="KW-1185">Reference proteome</keyword>
<accession>A0A0E9NAQ2</accession>
<organism evidence="1 2">
    <name type="scientific">Saitoella complicata (strain BCRC 22490 / CBS 7301 / JCM 7358 / NBRC 10748 / NRRL Y-17804)</name>
    <dbReference type="NCBI Taxonomy" id="698492"/>
    <lineage>
        <taxon>Eukaryota</taxon>
        <taxon>Fungi</taxon>
        <taxon>Dikarya</taxon>
        <taxon>Ascomycota</taxon>
        <taxon>Taphrinomycotina</taxon>
        <taxon>Taphrinomycotina incertae sedis</taxon>
        <taxon>Saitoella</taxon>
    </lineage>
</organism>
<name>A0A0E9NAQ2_SAICN</name>
<protein>
    <submittedName>
        <fullName evidence="1">Uncharacterized protein</fullName>
    </submittedName>
</protein>
<sequence>MLCVMQNDDEEGGSQAYMLNNRERSVGTGLLPSCVGLRCVVYLGECRGGGGGGHDLIYGGGSALAGRNVKTRVRAKKEQQEGNNARRNETKFEAHLDGKRVRGERRIVPAALLVHRPLARLSPPIDD</sequence>
<proteinExistence type="predicted"/>